<dbReference type="GO" id="GO:0003824">
    <property type="term" value="F:catalytic activity"/>
    <property type="evidence" value="ECO:0007669"/>
    <property type="project" value="InterPro"/>
</dbReference>
<dbReference type="SUPFAM" id="SSF74650">
    <property type="entry name" value="Galactose mutarotase-like"/>
    <property type="match status" value="1"/>
</dbReference>
<dbReference type="STRING" id="469383.Cwoe_0341"/>
<evidence type="ECO:0000313" key="2">
    <source>
        <dbReference type="Proteomes" id="UP000008229"/>
    </source>
</evidence>
<dbReference type="KEGG" id="cwo:Cwoe_0341"/>
<evidence type="ECO:0008006" key="3">
    <source>
        <dbReference type="Google" id="ProtNLM"/>
    </source>
</evidence>
<dbReference type="HOGENOM" id="CLU_064673_0_0_11"/>
<reference evidence="2" key="2">
    <citation type="submission" date="2010-01" db="EMBL/GenBank/DDBJ databases">
        <title>The complete genome of Conexibacter woesei DSM 14684.</title>
        <authorList>
            <consortium name="US DOE Joint Genome Institute (JGI-PGF)"/>
            <person name="Lucas S."/>
            <person name="Copeland A."/>
            <person name="Lapidus A."/>
            <person name="Glavina del Rio T."/>
            <person name="Dalin E."/>
            <person name="Tice H."/>
            <person name="Bruce D."/>
            <person name="Goodwin L."/>
            <person name="Pitluck S."/>
            <person name="Kyrpides N."/>
            <person name="Mavromatis K."/>
            <person name="Ivanova N."/>
            <person name="Mikhailova N."/>
            <person name="Chertkov O."/>
            <person name="Brettin T."/>
            <person name="Detter J.C."/>
            <person name="Han C."/>
            <person name="Larimer F."/>
            <person name="Land M."/>
            <person name="Hauser L."/>
            <person name="Markowitz V."/>
            <person name="Cheng J.-F."/>
            <person name="Hugenholtz P."/>
            <person name="Woyke T."/>
            <person name="Wu D."/>
            <person name="Pukall R."/>
            <person name="Steenblock K."/>
            <person name="Schneider S."/>
            <person name="Klenk H.-P."/>
            <person name="Eisen J.A."/>
        </authorList>
    </citation>
    <scope>NUCLEOTIDE SEQUENCE [LARGE SCALE GENOMIC DNA]</scope>
    <source>
        <strain evidence="2">DSM 14684 / CIP 108061 / JCM 11494 / NBRC 100937 / ID131577</strain>
    </source>
</reference>
<organism evidence="1 2">
    <name type="scientific">Conexibacter woesei (strain DSM 14684 / CCUG 47730 / CIP 108061 / JCM 11494 / NBRC 100937 / ID131577)</name>
    <dbReference type="NCBI Taxonomy" id="469383"/>
    <lineage>
        <taxon>Bacteria</taxon>
        <taxon>Bacillati</taxon>
        <taxon>Actinomycetota</taxon>
        <taxon>Thermoleophilia</taxon>
        <taxon>Solirubrobacterales</taxon>
        <taxon>Conexibacteraceae</taxon>
        <taxon>Conexibacter</taxon>
    </lineage>
</organism>
<dbReference type="OrthoDB" id="2528227at2"/>
<proteinExistence type="predicted"/>
<accession>D3F6A4</accession>
<gene>
    <name evidence="1" type="ordered locus">Cwoe_0341</name>
</gene>
<dbReference type="EMBL" id="CP001854">
    <property type="protein sequence ID" value="ADB48777.1"/>
    <property type="molecule type" value="Genomic_DNA"/>
</dbReference>
<reference evidence="1 2" key="1">
    <citation type="journal article" date="2010" name="Stand. Genomic Sci.">
        <title>Complete genome sequence of Conexibacter woesei type strain (ID131577).</title>
        <authorList>
            <person name="Pukall R."/>
            <person name="Lapidus A."/>
            <person name="Glavina Del Rio T."/>
            <person name="Copeland A."/>
            <person name="Tice H."/>
            <person name="Cheng J.-F."/>
            <person name="Lucas S."/>
            <person name="Chen F."/>
            <person name="Nolan M."/>
            <person name="Bruce D."/>
            <person name="Goodwin L."/>
            <person name="Pitluck S."/>
            <person name="Mavromatis K."/>
            <person name="Ivanova N."/>
            <person name="Ovchinnikova G."/>
            <person name="Pati A."/>
            <person name="Chen A."/>
            <person name="Palaniappan K."/>
            <person name="Land M."/>
            <person name="Hauser L."/>
            <person name="Chang Y.-J."/>
            <person name="Jeffries C.D."/>
            <person name="Chain P."/>
            <person name="Meincke L."/>
            <person name="Sims D."/>
            <person name="Brettin T."/>
            <person name="Detter J.C."/>
            <person name="Rohde M."/>
            <person name="Goeker M."/>
            <person name="Bristow J."/>
            <person name="Eisen J.A."/>
            <person name="Markowitz V."/>
            <person name="Kyrpides N.C."/>
            <person name="Klenk H.-P."/>
            <person name="Hugenholtz P."/>
        </authorList>
    </citation>
    <scope>NUCLEOTIDE SEQUENCE [LARGE SCALE GENOMIC DNA]</scope>
    <source>
        <strain evidence="2">DSM 14684 / CIP 108061 / JCM 11494 / NBRC 100937 / ID131577</strain>
    </source>
</reference>
<dbReference type="Gene3D" id="2.70.98.10">
    <property type="match status" value="1"/>
</dbReference>
<evidence type="ECO:0000313" key="1">
    <source>
        <dbReference type="EMBL" id="ADB48777.1"/>
    </source>
</evidence>
<name>D3F6A4_CONWI</name>
<dbReference type="RefSeq" id="WP_012931830.1">
    <property type="nucleotide sequence ID" value="NC_013739.1"/>
</dbReference>
<dbReference type="AlphaFoldDB" id="D3F6A4"/>
<dbReference type="InterPro" id="IPR011013">
    <property type="entry name" value="Gal_mutarotase_sf_dom"/>
</dbReference>
<dbReference type="CDD" id="cd01081">
    <property type="entry name" value="Aldose_epim"/>
    <property type="match status" value="1"/>
</dbReference>
<dbReference type="GO" id="GO:0030246">
    <property type="term" value="F:carbohydrate binding"/>
    <property type="evidence" value="ECO:0007669"/>
    <property type="project" value="InterPro"/>
</dbReference>
<sequence length="294" mass="31559">MIALDDGRMRVELAPERGAEIRFVGRSGGDNVLAFYDWAAPQPAGPAPLGYGDPELDWLSGYRGGWQEVFPNAGAACTVAGVPLPMHGEASVAPWEVVAADERSATVRVAARLPLVLERRMTLDADRAALRIEETVTNESDLEMPFLLGHHPAFEALPGMRIDLPGAQIEPIPAEGVIREGDAFHTRRPEGWAALRDAAGGRGVALAWDLETMPDVWVWHEIGGTGMPFYGRSRIVAVEPMTHSPGDGLAAAVAAGTAHRLAGRATHTSWLTLALFDADERPVRGVARDGQVTR</sequence>
<protein>
    <recommendedName>
        <fullName evidence="3">Aldose 1-epimerase</fullName>
    </recommendedName>
</protein>
<keyword evidence="2" id="KW-1185">Reference proteome</keyword>
<dbReference type="eggNOG" id="COG2017">
    <property type="taxonomic scope" value="Bacteria"/>
</dbReference>
<dbReference type="InterPro" id="IPR014718">
    <property type="entry name" value="GH-type_carb-bd"/>
</dbReference>
<dbReference type="GO" id="GO:0005975">
    <property type="term" value="P:carbohydrate metabolic process"/>
    <property type="evidence" value="ECO:0007669"/>
    <property type="project" value="InterPro"/>
</dbReference>
<dbReference type="Proteomes" id="UP000008229">
    <property type="component" value="Chromosome"/>
</dbReference>
<dbReference type="InterPro" id="IPR027839">
    <property type="entry name" value="DUF4432"/>
</dbReference>
<dbReference type="Pfam" id="PF14486">
    <property type="entry name" value="DUF4432"/>
    <property type="match status" value="1"/>
</dbReference>